<comment type="function">
    <text evidence="1">Mitochondrial membrane ATP synthase (F(1)F(0) ATP synthase or Complex V) produces ATP from ADP in the presence of a proton gradient across the membrane which is generated by electron transport complexes of the respiratory chain. F-type ATPases consist of two structural domains, F(1) - containing the extramembraneous catalytic core and F(0) - containing the membrane proton channel, linked together by a central stalk and a peripheral stalk. During catalysis, ATP synthesis in the catalytic domain of F(1) is coupled via a rotary mechanism of the central stalk subunits to proton translocation. Key component of the proton channel; it may play a direct role in the translocation of protons across the membrane.</text>
</comment>
<evidence type="ECO:0000256" key="2">
    <source>
        <dbReference type="ARBA" id="ARBA00004141"/>
    </source>
</evidence>
<evidence type="ECO:0000256" key="12">
    <source>
        <dbReference type="ARBA" id="ARBA00023310"/>
    </source>
</evidence>
<geneLocation type="mitochondrion" evidence="15"/>
<dbReference type="NCBIfam" id="TIGR01131">
    <property type="entry name" value="ATP_synt_6_or_A"/>
    <property type="match status" value="1"/>
</dbReference>
<evidence type="ECO:0000256" key="14">
    <source>
        <dbReference type="SAM" id="Phobius"/>
    </source>
</evidence>
<dbReference type="GO" id="GO:0046933">
    <property type="term" value="F:proton-transporting ATP synthase activity, rotational mechanism"/>
    <property type="evidence" value="ECO:0007669"/>
    <property type="project" value="TreeGrafter"/>
</dbReference>
<dbReference type="PANTHER" id="PTHR11410">
    <property type="entry name" value="ATP SYNTHASE SUBUNIT A"/>
    <property type="match status" value="1"/>
</dbReference>
<evidence type="ECO:0000256" key="9">
    <source>
        <dbReference type="ARBA" id="ARBA00022989"/>
    </source>
</evidence>
<sequence length="224" mass="25249">MMTNLFSSFDPSTFTVLNLNWLSSMIMFILIPPMFWLIPSRWSFLWIKIIGTLHQEFKILLQSNSLKGSSLIFISLFTLILFNNFMGLFPYIFTSSSHMSFTLTLSLPLWLSFMIYGWCNNTIHMLAHMVPQGAPNALLPFLVLIETISNLIRPGALAIRLTANMIAGHLLLTLLGNSGSNLTIISLNLLLIVQMLFLMLEFAVSIIQAYVFSILATLYSGETV</sequence>
<comment type="subunit">
    <text evidence="4">F-type ATPases have 2 components, CF(1) - the catalytic core - and CF(0) - the membrane proton channel. CF(1) has five subunits: alpha(3), beta(3), gamma(1), delta(1), epsilon(1). CF(0) has three main subunits: a, b and c.</text>
</comment>
<evidence type="ECO:0000256" key="11">
    <source>
        <dbReference type="ARBA" id="ARBA00023136"/>
    </source>
</evidence>
<evidence type="ECO:0000256" key="7">
    <source>
        <dbReference type="ARBA" id="ARBA00022692"/>
    </source>
</evidence>
<keyword evidence="9 14" id="KW-1133">Transmembrane helix</keyword>
<protein>
    <recommendedName>
        <fullName evidence="13">ATP synthase subunit a</fullName>
    </recommendedName>
</protein>
<dbReference type="InterPro" id="IPR045083">
    <property type="entry name" value="ATP_synth_F0_asu_bact/mt"/>
</dbReference>
<dbReference type="GO" id="GO:0045259">
    <property type="term" value="C:proton-transporting ATP synthase complex"/>
    <property type="evidence" value="ECO:0007669"/>
    <property type="project" value="UniProtKB-KW"/>
</dbReference>
<keyword evidence="12" id="KW-0066">ATP synthesis</keyword>
<organism evidence="15">
    <name type="scientific">Tomicus piniperda</name>
    <name type="common">common pine shoot beetle</name>
    <dbReference type="NCBI Taxonomy" id="143020"/>
    <lineage>
        <taxon>Eukaryota</taxon>
        <taxon>Metazoa</taxon>
        <taxon>Ecdysozoa</taxon>
        <taxon>Arthropoda</taxon>
        <taxon>Hexapoda</taxon>
        <taxon>Insecta</taxon>
        <taxon>Pterygota</taxon>
        <taxon>Neoptera</taxon>
        <taxon>Endopterygota</taxon>
        <taxon>Coleoptera</taxon>
        <taxon>Polyphaga</taxon>
        <taxon>Cucujiformia</taxon>
        <taxon>Curculionidae</taxon>
        <taxon>Scolytinae</taxon>
        <taxon>Tomicus</taxon>
    </lineage>
</organism>
<evidence type="ECO:0000256" key="13">
    <source>
        <dbReference type="RuleBase" id="RU004450"/>
    </source>
</evidence>
<evidence type="ECO:0000256" key="1">
    <source>
        <dbReference type="ARBA" id="ARBA00002070"/>
    </source>
</evidence>
<dbReference type="AlphaFoldDB" id="A0A343A5L3"/>
<evidence type="ECO:0000256" key="5">
    <source>
        <dbReference type="ARBA" id="ARBA00022448"/>
    </source>
</evidence>
<evidence type="ECO:0000256" key="8">
    <source>
        <dbReference type="ARBA" id="ARBA00022781"/>
    </source>
</evidence>
<dbReference type="PRINTS" id="PR00123">
    <property type="entry name" value="ATPASEA"/>
</dbReference>
<evidence type="ECO:0000256" key="4">
    <source>
        <dbReference type="ARBA" id="ARBA00011648"/>
    </source>
</evidence>
<accession>A0A343A5L3</accession>
<dbReference type="Gene3D" id="1.20.120.220">
    <property type="entry name" value="ATP synthase, F0 complex, subunit A"/>
    <property type="match status" value="1"/>
</dbReference>
<evidence type="ECO:0000313" key="15">
    <source>
        <dbReference type="EMBL" id="AOY39842.1"/>
    </source>
</evidence>
<keyword evidence="6" id="KW-0138">CF(0)</keyword>
<keyword evidence="11 14" id="KW-0472">Membrane</keyword>
<evidence type="ECO:0000256" key="10">
    <source>
        <dbReference type="ARBA" id="ARBA00023065"/>
    </source>
</evidence>
<keyword evidence="5" id="KW-0813">Transport</keyword>
<dbReference type="InterPro" id="IPR023011">
    <property type="entry name" value="ATP_synth_F0_asu_AS"/>
</dbReference>
<dbReference type="CDD" id="cd00310">
    <property type="entry name" value="ATP-synt_Fo_a_6"/>
    <property type="match status" value="1"/>
</dbReference>
<feature type="transmembrane region" description="Helical" evidence="14">
    <location>
        <begin position="71"/>
        <end position="93"/>
    </location>
</feature>
<comment type="subcellular location">
    <subcellularLocation>
        <location evidence="2">Membrane</location>
        <topology evidence="2">Multi-pass membrane protein</topology>
    </subcellularLocation>
    <subcellularLocation>
        <location evidence="13">Mitochondrion inner membrane</location>
        <topology evidence="13">Multi-pass membrane protein</topology>
    </subcellularLocation>
</comment>
<proteinExistence type="inferred from homology"/>
<feature type="transmembrane region" description="Helical" evidence="14">
    <location>
        <begin position="99"/>
        <end position="119"/>
    </location>
</feature>
<gene>
    <name evidence="15" type="primary">atp6</name>
</gene>
<comment type="similarity">
    <text evidence="3">Belongs to the ATPase A chain family.</text>
</comment>
<dbReference type="InterPro" id="IPR000568">
    <property type="entry name" value="ATP_synth_F0_asu"/>
</dbReference>
<keyword evidence="7 14" id="KW-0812">Transmembrane</keyword>
<evidence type="ECO:0000256" key="3">
    <source>
        <dbReference type="ARBA" id="ARBA00006810"/>
    </source>
</evidence>
<dbReference type="PANTHER" id="PTHR11410:SF0">
    <property type="entry name" value="ATP SYNTHASE SUBUNIT A"/>
    <property type="match status" value="1"/>
</dbReference>
<keyword evidence="10" id="KW-0406">Ion transport</keyword>
<keyword evidence="15" id="KW-0496">Mitochondrion</keyword>
<reference evidence="15" key="1">
    <citation type="submission" date="2016-04" db="EMBL/GenBank/DDBJ databases">
        <title>Mitochondria of Scolytid beetles.</title>
        <authorList>
            <person name="Miller K."/>
            <person name="Linard B."/>
            <person name="Vogler A.P."/>
        </authorList>
    </citation>
    <scope>NUCLEOTIDE SEQUENCE</scope>
</reference>
<keyword evidence="8" id="KW-0375">Hydrogen ion transport</keyword>
<dbReference type="SUPFAM" id="SSF81336">
    <property type="entry name" value="F1F0 ATP synthase subunit A"/>
    <property type="match status" value="1"/>
</dbReference>
<dbReference type="Pfam" id="PF00119">
    <property type="entry name" value="ATP-synt_A"/>
    <property type="match status" value="1"/>
</dbReference>
<dbReference type="InterPro" id="IPR035908">
    <property type="entry name" value="F0_ATP_A_sf"/>
</dbReference>
<name>A0A343A5L3_9CUCU</name>
<dbReference type="PROSITE" id="PS00449">
    <property type="entry name" value="ATPASE_A"/>
    <property type="match status" value="1"/>
</dbReference>
<dbReference type="EMBL" id="KX035226">
    <property type="protein sequence ID" value="AOY39842.1"/>
    <property type="molecule type" value="Genomic_DNA"/>
</dbReference>
<feature type="transmembrane region" description="Helical" evidence="14">
    <location>
        <begin position="20"/>
        <end position="38"/>
    </location>
</feature>
<evidence type="ECO:0000256" key="6">
    <source>
        <dbReference type="ARBA" id="ARBA00022547"/>
    </source>
</evidence>
<dbReference type="GO" id="GO:0005743">
    <property type="term" value="C:mitochondrial inner membrane"/>
    <property type="evidence" value="ECO:0007669"/>
    <property type="project" value="UniProtKB-SubCell"/>
</dbReference>
<feature type="transmembrane region" description="Helical" evidence="14">
    <location>
        <begin position="187"/>
        <end position="211"/>
    </location>
</feature>